<evidence type="ECO:0000313" key="1">
    <source>
        <dbReference type="EMBL" id="PKW15894.1"/>
    </source>
</evidence>
<dbReference type="EMBL" id="PJNB01000001">
    <property type="protein sequence ID" value="PKW15894.1"/>
    <property type="molecule type" value="Genomic_DNA"/>
</dbReference>
<comment type="caution">
    <text evidence="1">The sequence shown here is derived from an EMBL/GenBank/DDBJ whole genome shotgun (WGS) entry which is preliminary data.</text>
</comment>
<name>A0A2N3XYZ1_SACSN</name>
<reference evidence="1" key="1">
    <citation type="submission" date="2017-12" db="EMBL/GenBank/DDBJ databases">
        <title>Sequencing the genomes of 1000 Actinobacteria strains.</title>
        <authorList>
            <person name="Klenk H.-P."/>
        </authorList>
    </citation>
    <scope>NUCLEOTIDE SEQUENCE [LARGE SCALE GENOMIC DNA]</scope>
    <source>
        <strain evidence="1">DSM 44228</strain>
    </source>
</reference>
<sequence>MPISGLLMISNRIPTVISDAKVPTGRQKPMTEVAMPFAEITTENGLEDIGFSYSKPHLVAGLGLTISDQARARTVEEREIRA</sequence>
<organism evidence="1 2">
    <name type="scientific">Saccharopolyspora spinosa</name>
    <dbReference type="NCBI Taxonomy" id="60894"/>
    <lineage>
        <taxon>Bacteria</taxon>
        <taxon>Bacillati</taxon>
        <taxon>Actinomycetota</taxon>
        <taxon>Actinomycetes</taxon>
        <taxon>Pseudonocardiales</taxon>
        <taxon>Pseudonocardiaceae</taxon>
        <taxon>Saccharopolyspora</taxon>
    </lineage>
</organism>
<dbReference type="Proteomes" id="UP000233786">
    <property type="component" value="Unassembled WGS sequence"/>
</dbReference>
<evidence type="ECO:0000313" key="2">
    <source>
        <dbReference type="Proteomes" id="UP000233786"/>
    </source>
</evidence>
<dbReference type="RefSeq" id="WP_010696676.1">
    <property type="nucleotide sequence ID" value="NZ_CP061007.1"/>
</dbReference>
<gene>
    <name evidence="1" type="ORF">A8926_3675</name>
</gene>
<dbReference type="AlphaFoldDB" id="A0A2N3XYZ1"/>
<proteinExistence type="predicted"/>
<accession>A0A2N3XYZ1</accession>
<dbReference type="InterPro" id="IPR029017">
    <property type="entry name" value="Enolase-like_N"/>
</dbReference>
<keyword evidence="2" id="KW-1185">Reference proteome</keyword>
<protein>
    <submittedName>
        <fullName evidence="1">Uncharacterized protein</fullName>
    </submittedName>
</protein>
<dbReference type="Gene3D" id="3.30.390.10">
    <property type="entry name" value="Enolase-like, N-terminal domain"/>
    <property type="match status" value="1"/>
</dbReference>
<dbReference type="STRING" id="994479.GCA_000194155_03544"/>